<keyword evidence="3" id="KW-1185">Reference proteome</keyword>
<gene>
    <name evidence="2" type="ORF">FPZ24_07415</name>
</gene>
<dbReference type="Proteomes" id="UP000315673">
    <property type="component" value="Chromosome"/>
</dbReference>
<name>A0A5B8LGI8_9SPHN</name>
<dbReference type="KEGG" id="spai:FPZ24_07415"/>
<evidence type="ECO:0000313" key="2">
    <source>
        <dbReference type="EMBL" id="QDZ07327.1"/>
    </source>
</evidence>
<dbReference type="OrthoDB" id="200022at2"/>
<proteinExistence type="predicted"/>
<evidence type="ECO:0000313" key="3">
    <source>
        <dbReference type="Proteomes" id="UP000315673"/>
    </source>
</evidence>
<protein>
    <submittedName>
        <fullName evidence="2">Uncharacterized protein</fullName>
    </submittedName>
</protein>
<keyword evidence="1" id="KW-0732">Signal</keyword>
<organism evidence="2 3">
    <name type="scientific">Sphingomonas panacisoli</name>
    <dbReference type="NCBI Taxonomy" id="1813879"/>
    <lineage>
        <taxon>Bacteria</taxon>
        <taxon>Pseudomonadati</taxon>
        <taxon>Pseudomonadota</taxon>
        <taxon>Alphaproteobacteria</taxon>
        <taxon>Sphingomonadales</taxon>
        <taxon>Sphingomonadaceae</taxon>
        <taxon>Sphingomonas</taxon>
    </lineage>
</organism>
<sequence>MMLSLAAALSMAMAMPMASDGPVKKYDGGWDLYKNDDNCALLRSYAGDTILRIAYYPKEDTARVSVIDGQLKGVVDGASYKFQLYFVNGEKIDKGWGTVNFKGVKFPDLGSGYKFAVSGKTFLADMGKNRLLGIMDGDDVVESLKLDSLSDALVGLEACSLGVG</sequence>
<feature type="signal peptide" evidence="1">
    <location>
        <begin position="1"/>
        <end position="18"/>
    </location>
</feature>
<evidence type="ECO:0000256" key="1">
    <source>
        <dbReference type="SAM" id="SignalP"/>
    </source>
</evidence>
<dbReference type="AlphaFoldDB" id="A0A5B8LGI8"/>
<dbReference type="RefSeq" id="WP_146570657.1">
    <property type="nucleotide sequence ID" value="NZ_CP042306.1"/>
</dbReference>
<reference evidence="2 3" key="1">
    <citation type="submission" date="2019-07" db="EMBL/GenBank/DDBJ databases">
        <title>Full genome sequence of Sphingomonas sp. 4R-6-7(HKS19).</title>
        <authorList>
            <person name="Im W.-T."/>
        </authorList>
    </citation>
    <scope>NUCLEOTIDE SEQUENCE [LARGE SCALE GENOMIC DNA]</scope>
    <source>
        <strain evidence="2 3">HKS19</strain>
    </source>
</reference>
<feature type="chain" id="PRO_5022862528" evidence="1">
    <location>
        <begin position="19"/>
        <end position="164"/>
    </location>
</feature>
<dbReference type="EMBL" id="CP042306">
    <property type="protein sequence ID" value="QDZ07327.1"/>
    <property type="molecule type" value="Genomic_DNA"/>
</dbReference>
<accession>A0A5B8LGI8</accession>